<dbReference type="EMBL" id="JAINUF010000012">
    <property type="protein sequence ID" value="KAJ8344698.1"/>
    <property type="molecule type" value="Genomic_DNA"/>
</dbReference>
<dbReference type="InterPro" id="IPR015915">
    <property type="entry name" value="Kelch-typ_b-propeller"/>
</dbReference>
<evidence type="ECO:0000259" key="3">
    <source>
        <dbReference type="PROSITE" id="PS50097"/>
    </source>
</evidence>
<evidence type="ECO:0000313" key="4">
    <source>
        <dbReference type="EMBL" id="KAJ8344698.1"/>
    </source>
</evidence>
<proteinExistence type="predicted"/>
<dbReference type="Proteomes" id="UP001152622">
    <property type="component" value="Chromosome 12"/>
</dbReference>
<sequence>MEQQADSAIDFTVFNKLLQEGKFCDVTVLVNGVEFKAHKVILCACSSYFRTLFTGGWNTGKKEVYNVPGVSPDMMKLIIDYAYTQAIPITKDNVEGLLSAADQFCITGIVQVCCDFLEAQLCPQNCIGIWKFTETYFCPELRHRAYHYILHHFEEVGHTSEEFLGLSLAQLCDIIEQDLLNIKQEDAVFDLILRWIGHSPLERKSCISMLLPKMRIGLMSTDFIVNNLKKNSLVKDSDECKPLILHIMKERSGFHGSKSPNYRLVTPQKRPRLPHTILLAIGGWSGSSPTNCIESYDIRANYWVNVTQNENPRAYHGTTYLNGFIYCIGGRDNMEYFSSVRKFNPVVLSWHEAAPMHCCRCFVSVTVLDDKIYAMGGFDGYVRLSSAERYVPETNQWSFIPPMHEQRSDASATTLHGKVYICGGFNGEDCLFTAEYYSPQTNQWTMITPMSSRRSGVGITVYGGEVFVVGGFDGVNRLRSVDAYNPLTKAWRSIPDMITARSNFGIEVLDNRIFVVGGFNGFTTTFYVECYDESADEWTNVHSMGFFRSALSCCTVPGLPNINHYAAPRGSL</sequence>
<dbReference type="InterPro" id="IPR011705">
    <property type="entry name" value="BACK"/>
</dbReference>
<feature type="domain" description="BTB" evidence="3">
    <location>
        <begin position="24"/>
        <end position="91"/>
    </location>
</feature>
<gene>
    <name evidence="4" type="ORF">SKAU_G00288910</name>
</gene>
<dbReference type="SMART" id="SM00225">
    <property type="entry name" value="BTB"/>
    <property type="match status" value="1"/>
</dbReference>
<dbReference type="FunFam" id="1.25.40.420:FF:000001">
    <property type="entry name" value="Kelch-like family member 12"/>
    <property type="match status" value="1"/>
</dbReference>
<dbReference type="Gene3D" id="2.120.10.80">
    <property type="entry name" value="Kelch-type beta propeller"/>
    <property type="match status" value="1"/>
</dbReference>
<dbReference type="SUPFAM" id="SSF117281">
    <property type="entry name" value="Kelch motif"/>
    <property type="match status" value="1"/>
</dbReference>
<dbReference type="SUPFAM" id="SSF54695">
    <property type="entry name" value="POZ domain"/>
    <property type="match status" value="1"/>
</dbReference>
<dbReference type="InterPro" id="IPR011333">
    <property type="entry name" value="SKP1/BTB/POZ_sf"/>
</dbReference>
<dbReference type="InterPro" id="IPR006652">
    <property type="entry name" value="Kelch_1"/>
</dbReference>
<dbReference type="SMART" id="SM00875">
    <property type="entry name" value="BACK"/>
    <property type="match status" value="1"/>
</dbReference>
<dbReference type="AlphaFoldDB" id="A0A9Q1IM37"/>
<dbReference type="PANTHER" id="PTHR24412">
    <property type="entry name" value="KELCH PROTEIN"/>
    <property type="match status" value="1"/>
</dbReference>
<dbReference type="PRINTS" id="PR00501">
    <property type="entry name" value="KELCHREPEAT"/>
</dbReference>
<dbReference type="Pfam" id="PF01344">
    <property type="entry name" value="Kelch_1"/>
    <property type="match status" value="6"/>
</dbReference>
<dbReference type="OrthoDB" id="191037at2759"/>
<comment type="caution">
    <text evidence="4">The sequence shown here is derived from an EMBL/GenBank/DDBJ whole genome shotgun (WGS) entry which is preliminary data.</text>
</comment>
<reference evidence="4" key="1">
    <citation type="journal article" date="2023" name="Science">
        <title>Genome structures resolve the early diversification of teleost fishes.</title>
        <authorList>
            <person name="Parey E."/>
            <person name="Louis A."/>
            <person name="Montfort J."/>
            <person name="Bouchez O."/>
            <person name="Roques C."/>
            <person name="Iampietro C."/>
            <person name="Lluch J."/>
            <person name="Castinel A."/>
            <person name="Donnadieu C."/>
            <person name="Desvignes T."/>
            <person name="Floi Bucao C."/>
            <person name="Jouanno E."/>
            <person name="Wen M."/>
            <person name="Mejri S."/>
            <person name="Dirks R."/>
            <person name="Jansen H."/>
            <person name="Henkel C."/>
            <person name="Chen W.J."/>
            <person name="Zahm M."/>
            <person name="Cabau C."/>
            <person name="Klopp C."/>
            <person name="Thompson A.W."/>
            <person name="Robinson-Rechavi M."/>
            <person name="Braasch I."/>
            <person name="Lecointre G."/>
            <person name="Bobe J."/>
            <person name="Postlethwait J.H."/>
            <person name="Berthelot C."/>
            <person name="Roest Crollius H."/>
            <person name="Guiguen Y."/>
        </authorList>
    </citation>
    <scope>NUCLEOTIDE SEQUENCE</scope>
    <source>
        <strain evidence="4">WJC10195</strain>
    </source>
</reference>
<dbReference type="Pfam" id="PF07707">
    <property type="entry name" value="BACK"/>
    <property type="match status" value="1"/>
</dbReference>
<dbReference type="SMART" id="SM00612">
    <property type="entry name" value="Kelch"/>
    <property type="match status" value="6"/>
</dbReference>
<dbReference type="InterPro" id="IPR030608">
    <property type="entry name" value="KLHL10_BTB/POZ"/>
</dbReference>
<evidence type="ECO:0000256" key="1">
    <source>
        <dbReference type="ARBA" id="ARBA00022441"/>
    </source>
</evidence>
<accession>A0A9Q1IM37</accession>
<name>A0A9Q1IM37_SYNKA</name>
<keyword evidence="2" id="KW-0677">Repeat</keyword>
<dbReference type="CDD" id="cd18450">
    <property type="entry name" value="BACK_KLHL10"/>
    <property type="match status" value="1"/>
</dbReference>
<protein>
    <recommendedName>
        <fullName evidence="3">BTB domain-containing protein</fullName>
    </recommendedName>
</protein>
<dbReference type="PANTHER" id="PTHR24412:SF172">
    <property type="entry name" value="KELCH-LIKE PROTEIN 10"/>
    <property type="match status" value="1"/>
</dbReference>
<dbReference type="CDD" id="cd18240">
    <property type="entry name" value="BTB_POZ_KLHL10"/>
    <property type="match status" value="1"/>
</dbReference>
<dbReference type="InterPro" id="IPR000210">
    <property type="entry name" value="BTB/POZ_dom"/>
</dbReference>
<keyword evidence="1" id="KW-0880">Kelch repeat</keyword>
<evidence type="ECO:0000313" key="5">
    <source>
        <dbReference type="Proteomes" id="UP001152622"/>
    </source>
</evidence>
<dbReference type="PIRSF" id="PIRSF037037">
    <property type="entry name" value="Kelch-like_protein_gigaxonin"/>
    <property type="match status" value="1"/>
</dbReference>
<dbReference type="Gene3D" id="3.30.710.10">
    <property type="entry name" value="Potassium Channel Kv1.1, Chain A"/>
    <property type="match status" value="1"/>
</dbReference>
<dbReference type="Pfam" id="PF00651">
    <property type="entry name" value="BTB"/>
    <property type="match status" value="1"/>
</dbReference>
<evidence type="ECO:0000256" key="2">
    <source>
        <dbReference type="ARBA" id="ARBA00022737"/>
    </source>
</evidence>
<keyword evidence="5" id="KW-1185">Reference proteome</keyword>
<organism evidence="4 5">
    <name type="scientific">Synaphobranchus kaupii</name>
    <name type="common">Kaup's arrowtooth eel</name>
    <dbReference type="NCBI Taxonomy" id="118154"/>
    <lineage>
        <taxon>Eukaryota</taxon>
        <taxon>Metazoa</taxon>
        <taxon>Chordata</taxon>
        <taxon>Craniata</taxon>
        <taxon>Vertebrata</taxon>
        <taxon>Euteleostomi</taxon>
        <taxon>Actinopterygii</taxon>
        <taxon>Neopterygii</taxon>
        <taxon>Teleostei</taxon>
        <taxon>Anguilliformes</taxon>
        <taxon>Synaphobranchidae</taxon>
        <taxon>Synaphobranchus</taxon>
    </lineage>
</organism>
<dbReference type="Gene3D" id="1.25.40.420">
    <property type="match status" value="1"/>
</dbReference>
<dbReference type="PROSITE" id="PS50097">
    <property type="entry name" value="BTB"/>
    <property type="match status" value="1"/>
</dbReference>
<dbReference type="InterPro" id="IPR017096">
    <property type="entry name" value="BTB-kelch_protein"/>
</dbReference>